<proteinExistence type="predicted"/>
<evidence type="ECO:0000313" key="2">
    <source>
        <dbReference type="Proteomes" id="UP000245634"/>
    </source>
</evidence>
<dbReference type="RefSeq" id="WP_109688303.1">
    <property type="nucleotide sequence ID" value="NZ_QGGL01000006.1"/>
</dbReference>
<reference evidence="1 2" key="1">
    <citation type="submission" date="2018-05" db="EMBL/GenBank/DDBJ databases">
        <title>Genomic Encyclopedia of Type Strains, Phase IV (KMG-IV): sequencing the most valuable type-strain genomes for metagenomic binning, comparative biology and taxonomic classification.</title>
        <authorList>
            <person name="Goeker M."/>
        </authorList>
    </citation>
    <scope>NUCLEOTIDE SEQUENCE [LARGE SCALE GENOMIC DNA]</scope>
    <source>
        <strain evidence="1 2">DSM 18773</strain>
    </source>
</reference>
<dbReference type="PROSITE" id="PS51257">
    <property type="entry name" value="PROKAR_LIPOPROTEIN"/>
    <property type="match status" value="1"/>
</dbReference>
<dbReference type="AlphaFoldDB" id="A0A316DAT9"/>
<accession>A0A316DAT9</accession>
<keyword evidence="2" id="KW-1185">Reference proteome</keyword>
<organism evidence="1 2">
    <name type="scientific">Tumebacillus permanentifrigoris</name>
    <dbReference type="NCBI Taxonomy" id="378543"/>
    <lineage>
        <taxon>Bacteria</taxon>
        <taxon>Bacillati</taxon>
        <taxon>Bacillota</taxon>
        <taxon>Bacilli</taxon>
        <taxon>Bacillales</taxon>
        <taxon>Alicyclobacillaceae</taxon>
        <taxon>Tumebacillus</taxon>
    </lineage>
</organism>
<evidence type="ECO:0000313" key="1">
    <source>
        <dbReference type="EMBL" id="PWK13810.1"/>
    </source>
</evidence>
<dbReference type="OrthoDB" id="2380794at2"/>
<protein>
    <recommendedName>
        <fullName evidence="3">YhcN/YlaJ family sporulation lipoprotein</fullName>
    </recommendedName>
</protein>
<sequence>MALIRKLGTALLAVTMAVTWVGCGQNNAKNNARINSLDTPGASNGPKINRESAGVLARQDLDHKLNATAGLRNATVLVHDGNAYVGVVNVGKEHTPDMAMQSGDNWNDMPWGTPQSPNTATGMSVQQMQAEGLEPAHTHEGPYSTISGNIDDATKQKITDIVRANVKGVQQVYITANVDQVQKLSGYKHYIARGGNMTPHLQEFSQFIQSTFGGNTSPQMQP</sequence>
<dbReference type="Proteomes" id="UP000245634">
    <property type="component" value="Unassembled WGS sequence"/>
</dbReference>
<gene>
    <name evidence="1" type="ORF">C7459_10690</name>
</gene>
<comment type="caution">
    <text evidence="1">The sequence shown here is derived from an EMBL/GenBank/DDBJ whole genome shotgun (WGS) entry which is preliminary data.</text>
</comment>
<dbReference type="EMBL" id="QGGL01000006">
    <property type="protein sequence ID" value="PWK13810.1"/>
    <property type="molecule type" value="Genomic_DNA"/>
</dbReference>
<name>A0A316DAT9_9BACL</name>
<evidence type="ECO:0008006" key="3">
    <source>
        <dbReference type="Google" id="ProtNLM"/>
    </source>
</evidence>